<keyword evidence="3" id="KW-0648">Protein biosynthesis</keyword>
<dbReference type="STRING" id="401625.A0A0P1BKK8"/>
<dbReference type="AlphaFoldDB" id="A0A0P1BKK8"/>
<keyword evidence="1" id="KW-0963">Cytoplasm</keyword>
<dbReference type="Gene3D" id="1.10.246.60">
    <property type="entry name" value="Eukaryotic translation initiation factor 3 like domains"/>
    <property type="match status" value="1"/>
</dbReference>
<evidence type="ECO:0000256" key="2">
    <source>
        <dbReference type="ARBA" id="ARBA00022540"/>
    </source>
</evidence>
<feature type="compositionally biased region" description="Basic and acidic residues" evidence="5">
    <location>
        <begin position="99"/>
        <end position="115"/>
    </location>
</feature>
<feature type="compositionally biased region" description="Acidic residues" evidence="5">
    <location>
        <begin position="32"/>
        <end position="49"/>
    </location>
</feature>
<dbReference type="EMBL" id="CCYA01000391">
    <property type="protein sequence ID" value="CEH16709.1"/>
    <property type="molecule type" value="Genomic_DNA"/>
</dbReference>
<name>A0A0P1BKK8_9BASI</name>
<sequence>MSDWDASSDDGAASKPSVKPAAAPVARRGKFDDEDVEEEVKDDWEEEDEKPVPAPYVPAPKKKGNFKSKIAEKEAEERRRAELGIGSDEELDEEEEEDPAAKRKAERDAQLKADVDNAANLLGVTKVSGATSSGADASQLGSLKRAKPNTKEEWEQHALEIFSQLVKPLSSRPGYDKHFVPALCNALGGPDAGLRDVDMRKLGNRWRELAEEKVKWDKESKKLGGRKPAAAAATAAKAKPKTVGTSSAKNVIDTRAYGDEALDDGDDLDFM</sequence>
<accession>A0A0P1BKK8</accession>
<evidence type="ECO:0000313" key="7">
    <source>
        <dbReference type="Proteomes" id="UP000054845"/>
    </source>
</evidence>
<feature type="compositionally biased region" description="Polar residues" evidence="5">
    <location>
        <begin position="128"/>
        <end position="141"/>
    </location>
</feature>
<proteinExistence type="predicted"/>
<organism evidence="6 7">
    <name type="scientific">Ceraceosorus bombacis</name>
    <dbReference type="NCBI Taxonomy" id="401625"/>
    <lineage>
        <taxon>Eukaryota</taxon>
        <taxon>Fungi</taxon>
        <taxon>Dikarya</taxon>
        <taxon>Basidiomycota</taxon>
        <taxon>Ustilaginomycotina</taxon>
        <taxon>Exobasidiomycetes</taxon>
        <taxon>Ceraceosorales</taxon>
        <taxon>Ceraceosoraceae</taxon>
        <taxon>Ceraceosorus</taxon>
    </lineage>
</organism>
<reference evidence="6 7" key="1">
    <citation type="submission" date="2014-09" db="EMBL/GenBank/DDBJ databases">
        <authorList>
            <person name="Magalhaes I.L.F."/>
            <person name="Oliveira U."/>
            <person name="Santos F.R."/>
            <person name="Vidigal T.H.D.A."/>
            <person name="Brescovit A.D."/>
            <person name="Santos A.J."/>
        </authorList>
    </citation>
    <scope>NUCLEOTIDE SEQUENCE [LARGE SCALE GENOMIC DNA]</scope>
</reference>
<feature type="region of interest" description="Disordered" evidence="5">
    <location>
        <begin position="1"/>
        <end position="151"/>
    </location>
</feature>
<feature type="compositionally biased region" description="Low complexity" evidence="5">
    <location>
        <begin position="1"/>
        <end position="26"/>
    </location>
</feature>
<dbReference type="GO" id="GO:0005852">
    <property type="term" value="C:eukaryotic translation initiation factor 3 complex"/>
    <property type="evidence" value="ECO:0007669"/>
    <property type="project" value="InterPro"/>
</dbReference>
<dbReference type="Proteomes" id="UP000054845">
    <property type="component" value="Unassembled WGS sequence"/>
</dbReference>
<feature type="compositionally biased region" description="Acidic residues" evidence="5">
    <location>
        <begin position="87"/>
        <end position="98"/>
    </location>
</feature>
<dbReference type="PANTHER" id="PTHR21681">
    <property type="entry name" value="EUKARYOTIC TRANSLATION INITIATION FACTOR 3 SUBUNIT J"/>
    <property type="match status" value="1"/>
</dbReference>
<keyword evidence="2 6" id="KW-0396">Initiation factor</keyword>
<evidence type="ECO:0000256" key="5">
    <source>
        <dbReference type="SAM" id="MobiDB-lite"/>
    </source>
</evidence>
<keyword evidence="7" id="KW-1185">Reference proteome</keyword>
<dbReference type="GO" id="GO:0003743">
    <property type="term" value="F:translation initiation factor activity"/>
    <property type="evidence" value="ECO:0007669"/>
    <property type="project" value="UniProtKB-KW"/>
</dbReference>
<feature type="region of interest" description="Disordered" evidence="5">
    <location>
        <begin position="218"/>
        <end position="250"/>
    </location>
</feature>
<dbReference type="InterPro" id="IPR013906">
    <property type="entry name" value="eIF3j"/>
</dbReference>
<evidence type="ECO:0000256" key="1">
    <source>
        <dbReference type="ARBA" id="ARBA00022490"/>
    </source>
</evidence>
<feature type="compositionally biased region" description="Low complexity" evidence="5">
    <location>
        <begin position="227"/>
        <end position="237"/>
    </location>
</feature>
<evidence type="ECO:0000256" key="3">
    <source>
        <dbReference type="ARBA" id="ARBA00022917"/>
    </source>
</evidence>
<dbReference type="OrthoDB" id="20381at2759"/>
<dbReference type="InterPro" id="IPR023194">
    <property type="entry name" value="eIF3-like_dom_sf"/>
</dbReference>
<dbReference type="Pfam" id="PF08597">
    <property type="entry name" value="eIF3_subunit"/>
    <property type="match status" value="1"/>
</dbReference>
<evidence type="ECO:0000256" key="4">
    <source>
        <dbReference type="ARBA" id="ARBA00029904"/>
    </source>
</evidence>
<dbReference type="PANTHER" id="PTHR21681:SF0">
    <property type="entry name" value="EUKARYOTIC TRANSLATION INITIATION FACTOR 3 SUBUNIT J"/>
    <property type="match status" value="1"/>
</dbReference>
<protein>
    <recommendedName>
        <fullName evidence="4">Eukaryotic translation initiation factor 3 30 kDa subunit</fullName>
    </recommendedName>
</protein>
<feature type="compositionally biased region" description="Basic and acidic residues" evidence="5">
    <location>
        <begin position="69"/>
        <end position="82"/>
    </location>
</feature>
<evidence type="ECO:0000313" key="6">
    <source>
        <dbReference type="EMBL" id="CEH16709.1"/>
    </source>
</evidence>